<dbReference type="OrthoDB" id="10251079at2759"/>
<dbReference type="EC" id="2.7.8.11" evidence="5 17"/>
<protein>
    <recommendedName>
        <fullName evidence="5 17">CDP-diacylglycerol--inositol 3-phosphatidyltransferase</fullName>
        <ecNumber evidence="5 17">2.7.8.11</ecNumber>
    </recommendedName>
</protein>
<dbReference type="STRING" id="164328.H3H1C0"/>
<keyword evidence="16 17" id="KW-1208">Phospholipid metabolism</keyword>
<evidence type="ECO:0000256" key="15">
    <source>
        <dbReference type="ARBA" id="ARBA00023211"/>
    </source>
</evidence>
<dbReference type="InterPro" id="IPR043130">
    <property type="entry name" value="CDP-OH_PTrfase_TM_dom"/>
</dbReference>
<accession>H3H1C0</accession>
<dbReference type="Gene3D" id="1.20.120.1760">
    <property type="match status" value="1"/>
</dbReference>
<evidence type="ECO:0000256" key="1">
    <source>
        <dbReference type="ARBA" id="ARBA00001936"/>
    </source>
</evidence>
<evidence type="ECO:0000256" key="9">
    <source>
        <dbReference type="ARBA" id="ARBA00022723"/>
    </source>
</evidence>
<dbReference type="HOGENOM" id="CLU_067602_2_0_1"/>
<feature type="transmembrane region" description="Helical" evidence="19">
    <location>
        <begin position="157"/>
        <end position="182"/>
    </location>
</feature>
<dbReference type="FunCoup" id="H3H1C0">
    <property type="interactions" value="232"/>
</dbReference>
<evidence type="ECO:0000256" key="3">
    <source>
        <dbReference type="ARBA" id="ARBA00004141"/>
    </source>
</evidence>
<dbReference type="AlphaFoldDB" id="H3H1C0"/>
<dbReference type="InterPro" id="IPR048254">
    <property type="entry name" value="CDP_ALCOHOL_P_TRANSF_CS"/>
</dbReference>
<evidence type="ECO:0000256" key="5">
    <source>
        <dbReference type="ARBA" id="ARBA00013212"/>
    </source>
</evidence>
<keyword evidence="13 17" id="KW-0472">Membrane</keyword>
<proteinExistence type="inferred from homology"/>
<evidence type="ECO:0000256" key="4">
    <source>
        <dbReference type="ARBA" id="ARBA00010441"/>
    </source>
</evidence>
<evidence type="ECO:0000256" key="19">
    <source>
        <dbReference type="SAM" id="Phobius"/>
    </source>
</evidence>
<dbReference type="OMA" id="VTGVFFY"/>
<evidence type="ECO:0000256" key="2">
    <source>
        <dbReference type="ARBA" id="ARBA00001946"/>
    </source>
</evidence>
<reference evidence="20" key="2">
    <citation type="submission" date="2015-06" db="UniProtKB">
        <authorList>
            <consortium name="EnsemblProtists"/>
        </authorList>
    </citation>
    <scope>IDENTIFICATION</scope>
    <source>
        <strain evidence="20">Pr102</strain>
    </source>
</reference>
<dbReference type="EnsemblProtists" id="Phyra84027">
    <property type="protein sequence ID" value="Phyra84027"/>
    <property type="gene ID" value="Phyra84027"/>
</dbReference>
<dbReference type="PROSITE" id="PS00379">
    <property type="entry name" value="CDP_ALCOHOL_P_TRANSF"/>
    <property type="match status" value="1"/>
</dbReference>
<comment type="similarity">
    <text evidence="4 17 18">Belongs to the CDP-alcohol phosphatidyltransferase class-I family.</text>
</comment>
<comment type="cofactor">
    <cofactor evidence="1">
        <name>Mn(2+)</name>
        <dbReference type="ChEBI" id="CHEBI:29035"/>
    </cofactor>
</comment>
<keyword evidence="7 17" id="KW-0808">Transferase</keyword>
<evidence type="ECO:0000256" key="6">
    <source>
        <dbReference type="ARBA" id="ARBA00022516"/>
    </source>
</evidence>
<keyword evidence="6 17" id="KW-0444">Lipid biosynthesis</keyword>
<keyword evidence="21" id="KW-1185">Reference proteome</keyword>
<dbReference type="eggNOG" id="KOG3240">
    <property type="taxonomic scope" value="Eukaryota"/>
</dbReference>
<evidence type="ECO:0000256" key="7">
    <source>
        <dbReference type="ARBA" id="ARBA00022679"/>
    </source>
</evidence>
<dbReference type="GO" id="GO:0005794">
    <property type="term" value="C:Golgi apparatus"/>
    <property type="evidence" value="ECO:0000318"/>
    <property type="project" value="GO_Central"/>
</dbReference>
<sequence>MAVEQKQRFREKVAKCIKGAMADKQQKQRSVAGVFLYVPNLIGYTRVLLSLYSLAVALTDYKTSVLCYALSFTCDYFDGFFARLCDQCSSFGAVLDMVTDRCSTAGLLVVLSHLYPQYMVVFMYLLILDFSSHWYHMYSSRGHHKLVPAERNFVLRFYYGCYPFFGYCCVGAELFYILLYVLHFNPTLLIPYINVPVMKLCYYVCFPACVCKNICNVAQLCSAAHSIASEDVALANKSK</sequence>
<dbReference type="GO" id="GO:0003881">
    <property type="term" value="F:CDP-diacylglycerol-inositol 3-phosphatidyltransferase activity"/>
    <property type="evidence" value="ECO:0000318"/>
    <property type="project" value="GO_Central"/>
</dbReference>
<dbReference type="GO" id="GO:0006661">
    <property type="term" value="P:phosphatidylinositol biosynthetic process"/>
    <property type="evidence" value="ECO:0000318"/>
    <property type="project" value="GO_Central"/>
</dbReference>
<evidence type="ECO:0000313" key="20">
    <source>
        <dbReference type="EnsemblProtists" id="Phyra84027"/>
    </source>
</evidence>
<dbReference type="InterPro" id="IPR014387">
    <property type="entry name" value="CDP_diag_ino_3_P_euk"/>
</dbReference>
<dbReference type="Pfam" id="PF01066">
    <property type="entry name" value="CDP-OH_P_transf"/>
    <property type="match status" value="1"/>
</dbReference>
<name>H3H1C0_PHYRM</name>
<comment type="catalytic activity">
    <reaction evidence="17">
        <text>a CDP-1,2-diacyl-sn-glycerol + myo-inositol = a 1,2-diacyl-sn-glycero-3-phospho-(1D-myo-inositol) + CMP + H(+)</text>
        <dbReference type="Rhea" id="RHEA:11580"/>
        <dbReference type="ChEBI" id="CHEBI:15378"/>
        <dbReference type="ChEBI" id="CHEBI:17268"/>
        <dbReference type="ChEBI" id="CHEBI:57880"/>
        <dbReference type="ChEBI" id="CHEBI:58332"/>
        <dbReference type="ChEBI" id="CHEBI:60377"/>
        <dbReference type="EC" id="2.7.8.11"/>
    </reaction>
</comment>
<dbReference type="Proteomes" id="UP000005238">
    <property type="component" value="Unassembled WGS sequence"/>
</dbReference>
<dbReference type="EMBL" id="DS566099">
    <property type="status" value="NOT_ANNOTATED_CDS"/>
    <property type="molecule type" value="Genomic_DNA"/>
</dbReference>
<keyword evidence="11 19" id="KW-1133">Transmembrane helix</keyword>
<keyword evidence="8 19" id="KW-0812">Transmembrane</keyword>
<evidence type="ECO:0000256" key="11">
    <source>
        <dbReference type="ARBA" id="ARBA00022989"/>
    </source>
</evidence>
<dbReference type="InParanoid" id="H3H1C0"/>
<keyword evidence="14 17" id="KW-0594">Phospholipid biosynthesis</keyword>
<evidence type="ECO:0000256" key="12">
    <source>
        <dbReference type="ARBA" id="ARBA00023098"/>
    </source>
</evidence>
<evidence type="ECO:0000256" key="14">
    <source>
        <dbReference type="ARBA" id="ARBA00023209"/>
    </source>
</evidence>
<dbReference type="FunFam" id="1.20.120.1760:FF:000003">
    <property type="entry name" value="CDP-diacylglycerol--inositol 3-phosphatidyltransferase"/>
    <property type="match status" value="1"/>
</dbReference>
<evidence type="ECO:0000313" key="21">
    <source>
        <dbReference type="Proteomes" id="UP000005238"/>
    </source>
</evidence>
<dbReference type="GeneID" id="94229449"/>
<keyword evidence="12 17" id="KW-0443">Lipid metabolism</keyword>
<evidence type="ECO:0000256" key="10">
    <source>
        <dbReference type="ARBA" id="ARBA00022842"/>
    </source>
</evidence>
<evidence type="ECO:0000256" key="8">
    <source>
        <dbReference type="ARBA" id="ARBA00022692"/>
    </source>
</evidence>
<keyword evidence="9" id="KW-0479">Metal-binding</keyword>
<evidence type="ECO:0000256" key="18">
    <source>
        <dbReference type="RuleBase" id="RU003750"/>
    </source>
</evidence>
<comment type="cofactor">
    <cofactor evidence="2">
        <name>Mg(2+)</name>
        <dbReference type="ChEBI" id="CHEBI:18420"/>
    </cofactor>
</comment>
<organism evidence="20 21">
    <name type="scientific">Phytophthora ramorum</name>
    <name type="common">Sudden oak death agent</name>
    <dbReference type="NCBI Taxonomy" id="164328"/>
    <lineage>
        <taxon>Eukaryota</taxon>
        <taxon>Sar</taxon>
        <taxon>Stramenopiles</taxon>
        <taxon>Oomycota</taxon>
        <taxon>Peronosporomycetes</taxon>
        <taxon>Peronosporales</taxon>
        <taxon>Peronosporaceae</taxon>
        <taxon>Phytophthora</taxon>
    </lineage>
</organism>
<dbReference type="VEuPathDB" id="FungiDB:KRP23_8250"/>
<dbReference type="GO" id="GO:0016020">
    <property type="term" value="C:membrane"/>
    <property type="evidence" value="ECO:0007669"/>
    <property type="project" value="UniProtKB-SubCell"/>
</dbReference>
<dbReference type="PANTHER" id="PTHR15362:SF4">
    <property type="entry name" value="CDP-DIACYLGLYCEROL--INOSITOL 3-PHOSPHATIDYLTRANSFERASE"/>
    <property type="match status" value="1"/>
</dbReference>
<dbReference type="GO" id="GO:0046872">
    <property type="term" value="F:metal ion binding"/>
    <property type="evidence" value="ECO:0007669"/>
    <property type="project" value="UniProtKB-KW"/>
</dbReference>
<dbReference type="RefSeq" id="XP_067743175.1">
    <property type="nucleotide sequence ID" value="XM_067893668.1"/>
</dbReference>
<dbReference type="PIRSF" id="PIRSF000848">
    <property type="entry name" value="CDP_diag_ino_3_P"/>
    <property type="match status" value="1"/>
</dbReference>
<dbReference type="VEuPathDB" id="FungiDB:KRP22_12810"/>
<evidence type="ECO:0000256" key="13">
    <source>
        <dbReference type="ARBA" id="ARBA00023136"/>
    </source>
</evidence>
<keyword evidence="10" id="KW-0460">Magnesium</keyword>
<feature type="transmembrane region" description="Helical" evidence="19">
    <location>
        <begin position="115"/>
        <end position="136"/>
    </location>
</feature>
<evidence type="ECO:0000256" key="17">
    <source>
        <dbReference type="PIRNR" id="PIRNR000848"/>
    </source>
</evidence>
<keyword evidence="15" id="KW-0464">Manganese</keyword>
<feature type="transmembrane region" description="Helical" evidence="19">
    <location>
        <begin position="34"/>
        <end position="55"/>
    </location>
</feature>
<evidence type="ECO:0000256" key="16">
    <source>
        <dbReference type="ARBA" id="ARBA00023264"/>
    </source>
</evidence>
<comment type="subcellular location">
    <subcellularLocation>
        <location evidence="3">Membrane</location>
        <topology evidence="3">Multi-pass membrane protein</topology>
    </subcellularLocation>
</comment>
<dbReference type="InterPro" id="IPR000462">
    <property type="entry name" value="CDP-OH_P_trans"/>
</dbReference>
<reference evidence="21" key="1">
    <citation type="journal article" date="2006" name="Science">
        <title>Phytophthora genome sequences uncover evolutionary origins and mechanisms of pathogenesis.</title>
        <authorList>
            <person name="Tyler B.M."/>
            <person name="Tripathy S."/>
            <person name="Zhang X."/>
            <person name="Dehal P."/>
            <person name="Jiang R.H."/>
            <person name="Aerts A."/>
            <person name="Arredondo F.D."/>
            <person name="Baxter L."/>
            <person name="Bensasson D."/>
            <person name="Beynon J.L."/>
            <person name="Chapman J."/>
            <person name="Damasceno C.M."/>
            <person name="Dorrance A.E."/>
            <person name="Dou D."/>
            <person name="Dickerman A.W."/>
            <person name="Dubchak I.L."/>
            <person name="Garbelotto M."/>
            <person name="Gijzen M."/>
            <person name="Gordon S.G."/>
            <person name="Govers F."/>
            <person name="Grunwald N.J."/>
            <person name="Huang W."/>
            <person name="Ivors K.L."/>
            <person name="Jones R.W."/>
            <person name="Kamoun S."/>
            <person name="Krampis K."/>
            <person name="Lamour K.H."/>
            <person name="Lee M.K."/>
            <person name="McDonald W.H."/>
            <person name="Medina M."/>
            <person name="Meijer H.J."/>
            <person name="Nordberg E.K."/>
            <person name="Maclean D.J."/>
            <person name="Ospina-Giraldo M.D."/>
            <person name="Morris P.F."/>
            <person name="Phuntumart V."/>
            <person name="Putnam N.H."/>
            <person name="Rash S."/>
            <person name="Rose J.K."/>
            <person name="Sakihama Y."/>
            <person name="Salamov A.A."/>
            <person name="Savidor A."/>
            <person name="Scheuring C.F."/>
            <person name="Smith B.M."/>
            <person name="Sobral B.W."/>
            <person name="Terry A."/>
            <person name="Torto-Alalibo T.A."/>
            <person name="Win J."/>
            <person name="Xu Z."/>
            <person name="Zhang H."/>
            <person name="Grigoriev I.V."/>
            <person name="Rokhsar D.S."/>
            <person name="Boore J.L."/>
        </authorList>
    </citation>
    <scope>NUCLEOTIDE SEQUENCE [LARGE SCALE GENOMIC DNA]</scope>
    <source>
        <strain evidence="21">Pr102</strain>
    </source>
</reference>
<dbReference type="PANTHER" id="PTHR15362">
    <property type="entry name" value="PHOSPHATIDYLINOSITOL SYNTHASE"/>
    <property type="match status" value="1"/>
</dbReference>